<gene>
    <name evidence="1" type="primary">ga26990</name>
    <name evidence="1" type="ORF">PR202_ga26990</name>
</gene>
<dbReference type="Proteomes" id="UP001054889">
    <property type="component" value="Unassembled WGS sequence"/>
</dbReference>
<dbReference type="AlphaFoldDB" id="A0AAV5DFK7"/>
<proteinExistence type="predicted"/>
<reference evidence="1" key="2">
    <citation type="submission" date="2021-12" db="EMBL/GenBank/DDBJ databases">
        <title>Resequencing data analysis of finger millet.</title>
        <authorList>
            <person name="Hatakeyama M."/>
            <person name="Aluri S."/>
            <person name="Balachadran M.T."/>
            <person name="Sivarajan S.R."/>
            <person name="Poveda L."/>
            <person name="Shimizu-Inatsugi R."/>
            <person name="Schlapbach R."/>
            <person name="Sreeman S.M."/>
            <person name="Shimizu K.K."/>
        </authorList>
    </citation>
    <scope>NUCLEOTIDE SEQUENCE</scope>
</reference>
<evidence type="ECO:0000313" key="1">
    <source>
        <dbReference type="EMBL" id="GJN09023.1"/>
    </source>
</evidence>
<dbReference type="EMBL" id="BQKI01000015">
    <property type="protein sequence ID" value="GJN09023.1"/>
    <property type="molecule type" value="Genomic_DNA"/>
</dbReference>
<name>A0AAV5DFK7_ELECO</name>
<sequence length="114" mass="12067">MARPRTAQEPKNCARNTDGLCDMRNMASGEQLVSGVNPWSLQCESKAESIASSPLQSSAAPLSRVVWIGREAAQALAPCFPYPQSPAASGSGVSSCKGSEPWQWGRNTVMGGIR</sequence>
<keyword evidence="2" id="KW-1185">Reference proteome</keyword>
<accession>A0AAV5DFK7</accession>
<protein>
    <submittedName>
        <fullName evidence="1">Uncharacterized protein</fullName>
    </submittedName>
</protein>
<comment type="caution">
    <text evidence="1">The sequence shown here is derived from an EMBL/GenBank/DDBJ whole genome shotgun (WGS) entry which is preliminary data.</text>
</comment>
<organism evidence="1 2">
    <name type="scientific">Eleusine coracana subsp. coracana</name>
    <dbReference type="NCBI Taxonomy" id="191504"/>
    <lineage>
        <taxon>Eukaryota</taxon>
        <taxon>Viridiplantae</taxon>
        <taxon>Streptophyta</taxon>
        <taxon>Embryophyta</taxon>
        <taxon>Tracheophyta</taxon>
        <taxon>Spermatophyta</taxon>
        <taxon>Magnoliopsida</taxon>
        <taxon>Liliopsida</taxon>
        <taxon>Poales</taxon>
        <taxon>Poaceae</taxon>
        <taxon>PACMAD clade</taxon>
        <taxon>Chloridoideae</taxon>
        <taxon>Cynodonteae</taxon>
        <taxon>Eleusininae</taxon>
        <taxon>Eleusine</taxon>
    </lineage>
</organism>
<evidence type="ECO:0000313" key="2">
    <source>
        <dbReference type="Proteomes" id="UP001054889"/>
    </source>
</evidence>
<reference evidence="1" key="1">
    <citation type="journal article" date="2018" name="DNA Res.">
        <title>Multiple hybrid de novo genome assembly of finger millet, an orphan allotetraploid crop.</title>
        <authorList>
            <person name="Hatakeyama M."/>
            <person name="Aluri S."/>
            <person name="Balachadran M.T."/>
            <person name="Sivarajan S.R."/>
            <person name="Patrignani A."/>
            <person name="Gruter S."/>
            <person name="Poveda L."/>
            <person name="Shimizu-Inatsugi R."/>
            <person name="Baeten J."/>
            <person name="Francoijs K.J."/>
            <person name="Nataraja K.N."/>
            <person name="Reddy Y.A.N."/>
            <person name="Phadnis S."/>
            <person name="Ravikumar R.L."/>
            <person name="Schlapbach R."/>
            <person name="Sreeman S.M."/>
            <person name="Shimizu K.K."/>
        </authorList>
    </citation>
    <scope>NUCLEOTIDE SEQUENCE</scope>
</reference>